<dbReference type="Gramene" id="evm.model.10.1592">
    <property type="protein sequence ID" value="cds.evm.model.10.1592"/>
    <property type="gene ID" value="evm.TU.10.1592"/>
</dbReference>
<accession>A0A803QK90</accession>
<keyword evidence="3" id="KW-1185">Reference proteome</keyword>
<feature type="region of interest" description="Disordered" evidence="1">
    <location>
        <begin position="1"/>
        <end position="38"/>
    </location>
</feature>
<proteinExistence type="predicted"/>
<evidence type="ECO:0000313" key="3">
    <source>
        <dbReference type="Proteomes" id="UP000596661"/>
    </source>
</evidence>
<evidence type="ECO:0000313" key="2">
    <source>
        <dbReference type="EnsemblPlants" id="cds.evm.model.10.1592"/>
    </source>
</evidence>
<dbReference type="AlphaFoldDB" id="A0A803QK90"/>
<name>A0A803QK90_CANSA</name>
<dbReference type="Proteomes" id="UP000596661">
    <property type="component" value="Unassembled WGS sequence"/>
</dbReference>
<organism evidence="2 3">
    <name type="scientific">Cannabis sativa</name>
    <name type="common">Hemp</name>
    <name type="synonym">Marijuana</name>
    <dbReference type="NCBI Taxonomy" id="3483"/>
    <lineage>
        <taxon>Eukaryota</taxon>
        <taxon>Viridiplantae</taxon>
        <taxon>Streptophyta</taxon>
        <taxon>Embryophyta</taxon>
        <taxon>Tracheophyta</taxon>
        <taxon>Spermatophyta</taxon>
        <taxon>Magnoliopsida</taxon>
        <taxon>eudicotyledons</taxon>
        <taxon>Gunneridae</taxon>
        <taxon>Pentapetalae</taxon>
        <taxon>rosids</taxon>
        <taxon>fabids</taxon>
        <taxon>Rosales</taxon>
        <taxon>Cannabaceae</taxon>
        <taxon>Cannabis</taxon>
    </lineage>
</organism>
<protein>
    <submittedName>
        <fullName evidence="2">Uncharacterized protein</fullName>
    </submittedName>
</protein>
<dbReference type="EnsemblPlants" id="evm.model.10.1592">
    <property type="protein sequence ID" value="cds.evm.model.10.1592"/>
    <property type="gene ID" value="evm.TU.10.1592"/>
</dbReference>
<reference evidence="2" key="1">
    <citation type="submission" date="2021-03" db="UniProtKB">
        <authorList>
            <consortium name="EnsemblPlants"/>
        </authorList>
    </citation>
    <scope>IDENTIFICATION</scope>
</reference>
<dbReference type="EMBL" id="UZAU01000821">
    <property type="status" value="NOT_ANNOTATED_CDS"/>
    <property type="molecule type" value="Genomic_DNA"/>
</dbReference>
<sequence>MVPLAPQPSHLPMSSLDPEPPQEPVDNQGQLPTHCDATPVTQTPFMLVSAPAPQPTTVVVTALPTHTTCKLRDRYGGGFVIRNDDGELLFATSNPQIGAILPHAAELEAILDGLKVGI</sequence>
<evidence type="ECO:0000256" key="1">
    <source>
        <dbReference type="SAM" id="MobiDB-lite"/>
    </source>
</evidence>